<gene>
    <name evidence="13" type="ORF">RCZ15_00580</name>
    <name evidence="14" type="ORF">RCZ16_06610</name>
</gene>
<dbReference type="Proteomes" id="UP001207736">
    <property type="component" value="Unassembled WGS sequence"/>
</dbReference>
<dbReference type="InterPro" id="IPR011527">
    <property type="entry name" value="ABC1_TM_dom"/>
</dbReference>
<feature type="transmembrane region" description="Helical" evidence="9">
    <location>
        <begin position="308"/>
        <end position="325"/>
    </location>
</feature>
<evidence type="ECO:0000259" key="10">
    <source>
        <dbReference type="PROSITE" id="PS50893"/>
    </source>
</evidence>
<sequence>MFDKKRIKKSVVLQHDQNDCGVACLLSLIRYYGGNQSLEKLREYSGTTRQGTTLLGLYQAANKVGFTAEGCEADIQSLINHPSPTILHVVLEEKLQHYVVCFGYENKKFIIGDPAQGIYELSVEELEKIWISHSCLTLEPNADFVLDKDDKIRQRQWFLSLLKDDYKLLISSTIIGILVAVLAMAMMVFSQKLIDDILPSHNKNKLVVGIVLLTLLLLARVGLSLLRSYFLLKQAKDFNIRINTNFFTRLLSLPKPFFDTRKIGELVARLNDTQRIQRVINQLVNSLVIDVLVTIVSLIFLFFYSWQIGVITLLSVPIYFFIVYRSNQSLIKAQREIMQNYALVESNYITSMQGIETIKNNNRQAFFAQNNTHIFSFLQQKSFNLGILGLKLSWQSGVASIVFLVVTLFYASFQVFDNQLQLGAMMAILGISGSLLPSVANLALITIPINEAKIAFSRMYEFASVPCEKVAGEDIKKIDTISVENLSFRFAGRKELFSDVNLTLKKGQITALIGESGCGKSTFGQLLQQFYTPEKGVIKVNNRNIETISLQSYRNMIGVIPQEVTIFNGNVVDNILLGDKSLSEEEFYLFLQKYGFDTYFNQFPQGIATLLGEEGINLSGGQKQLIALARALYKKPQFLLLDEATSAMDRNTEKFAIELLKKIKPHCIILFISHRLHLLSQIADNICILENTITYNDTPSNLLKTSNFYSQYWKK</sequence>
<dbReference type="InterPro" id="IPR003593">
    <property type="entry name" value="AAA+_ATPase"/>
</dbReference>
<evidence type="ECO:0000259" key="11">
    <source>
        <dbReference type="PROSITE" id="PS50929"/>
    </source>
</evidence>
<evidence type="ECO:0000256" key="8">
    <source>
        <dbReference type="ARBA" id="ARBA00043264"/>
    </source>
</evidence>
<dbReference type="Gene3D" id="3.90.70.10">
    <property type="entry name" value="Cysteine proteinases"/>
    <property type="match status" value="1"/>
</dbReference>
<dbReference type="GO" id="GO:0005524">
    <property type="term" value="F:ATP binding"/>
    <property type="evidence" value="ECO:0007669"/>
    <property type="project" value="UniProtKB-KW"/>
</dbReference>
<evidence type="ECO:0000256" key="7">
    <source>
        <dbReference type="ARBA" id="ARBA00023136"/>
    </source>
</evidence>
<dbReference type="EMBL" id="BQKA01000001">
    <property type="protein sequence ID" value="GJM49082.1"/>
    <property type="molecule type" value="Genomic_DNA"/>
</dbReference>
<dbReference type="Pfam" id="PF00664">
    <property type="entry name" value="ABC_membrane"/>
    <property type="match status" value="1"/>
</dbReference>
<evidence type="ECO:0000256" key="2">
    <source>
        <dbReference type="ARBA" id="ARBA00022692"/>
    </source>
</evidence>
<keyword evidence="5" id="KW-0813">Transport</keyword>
<dbReference type="Gene3D" id="3.40.50.300">
    <property type="entry name" value="P-loop containing nucleotide triphosphate hydrolases"/>
    <property type="match status" value="1"/>
</dbReference>
<dbReference type="InterPro" id="IPR005074">
    <property type="entry name" value="Peptidase_C39"/>
</dbReference>
<dbReference type="InterPro" id="IPR027417">
    <property type="entry name" value="P-loop_NTPase"/>
</dbReference>
<evidence type="ECO:0000256" key="4">
    <source>
        <dbReference type="ARBA" id="ARBA00022840"/>
    </source>
</evidence>
<dbReference type="PROSITE" id="PS50929">
    <property type="entry name" value="ABC_TM1F"/>
    <property type="match status" value="1"/>
</dbReference>
<dbReference type="InterPro" id="IPR017871">
    <property type="entry name" value="ABC_transporter-like_CS"/>
</dbReference>
<comment type="subcellular location">
    <subcellularLocation>
        <location evidence="1">Cell membrane</location>
        <topology evidence="1">Multi-pass membrane protein</topology>
    </subcellularLocation>
</comment>
<reference evidence="13 16" key="1">
    <citation type="submission" date="2021-11" db="EMBL/GenBank/DDBJ databases">
        <title>Draft genome sequence of Capnocytophaga sp. strain KC07075 isolated from cat oral cavity.</title>
        <authorList>
            <person name="Suzuki M."/>
            <person name="Imaoka K."/>
            <person name="Kimura M."/>
            <person name="Morikawa S."/>
            <person name="Maeda K."/>
        </authorList>
    </citation>
    <scope>NUCLEOTIDE SEQUENCE</scope>
    <source>
        <strain evidence="13">KC07075</strain>
        <strain evidence="14 16">KC07079</strain>
    </source>
</reference>
<dbReference type="SUPFAM" id="SSF90123">
    <property type="entry name" value="ABC transporter transmembrane region"/>
    <property type="match status" value="1"/>
</dbReference>
<dbReference type="PANTHER" id="PTHR24221:SF654">
    <property type="entry name" value="ATP-BINDING CASSETTE SUB-FAMILY B MEMBER 6"/>
    <property type="match status" value="1"/>
</dbReference>
<dbReference type="Proteomes" id="UP001208692">
    <property type="component" value="Unassembled WGS sequence"/>
</dbReference>
<feature type="transmembrane region" description="Helical" evidence="9">
    <location>
        <begin position="168"/>
        <end position="194"/>
    </location>
</feature>
<keyword evidence="5" id="KW-0653">Protein transport</keyword>
<evidence type="ECO:0000256" key="6">
    <source>
        <dbReference type="ARBA" id="ARBA00022989"/>
    </source>
</evidence>
<evidence type="ECO:0000313" key="14">
    <source>
        <dbReference type="EMBL" id="GJM52343.1"/>
    </source>
</evidence>
<name>A0AAV5AUG1_9FLAO</name>
<feature type="transmembrane region" description="Helical" evidence="9">
    <location>
        <begin position="397"/>
        <end position="416"/>
    </location>
</feature>
<keyword evidence="16" id="KW-1185">Reference proteome</keyword>
<dbReference type="SMART" id="SM00382">
    <property type="entry name" value="AAA"/>
    <property type="match status" value="1"/>
</dbReference>
<dbReference type="PROSITE" id="PS50990">
    <property type="entry name" value="PEPTIDASE_C39"/>
    <property type="match status" value="1"/>
</dbReference>
<protein>
    <submittedName>
        <fullName evidence="13">Bacteriocin cleavage/export ABC transporter</fullName>
    </submittedName>
</protein>
<evidence type="ECO:0000313" key="13">
    <source>
        <dbReference type="EMBL" id="GJM49082.1"/>
    </source>
</evidence>
<keyword evidence="7 9" id="KW-0472">Membrane</keyword>
<dbReference type="RefSeq" id="WP_264845012.1">
    <property type="nucleotide sequence ID" value="NZ_BPMA01000002.1"/>
</dbReference>
<dbReference type="PROSITE" id="PS00211">
    <property type="entry name" value="ABC_TRANSPORTER_1"/>
    <property type="match status" value="1"/>
</dbReference>
<feature type="domain" description="Peptidase C39" evidence="12">
    <location>
        <begin position="14"/>
        <end position="137"/>
    </location>
</feature>
<comment type="caution">
    <text evidence="13">The sequence shown here is derived from an EMBL/GenBank/DDBJ whole genome shotgun (WGS) entry which is preliminary data.</text>
</comment>
<dbReference type="CDD" id="cd02418">
    <property type="entry name" value="Peptidase_C39B"/>
    <property type="match status" value="1"/>
</dbReference>
<dbReference type="PROSITE" id="PS50893">
    <property type="entry name" value="ABC_TRANSPORTER_2"/>
    <property type="match status" value="1"/>
</dbReference>
<feature type="domain" description="ABC transporter" evidence="10">
    <location>
        <begin position="481"/>
        <end position="715"/>
    </location>
</feature>
<dbReference type="GO" id="GO:0016887">
    <property type="term" value="F:ATP hydrolysis activity"/>
    <property type="evidence" value="ECO:0007669"/>
    <property type="project" value="InterPro"/>
</dbReference>
<dbReference type="PANTHER" id="PTHR24221">
    <property type="entry name" value="ATP-BINDING CASSETTE SUB-FAMILY B"/>
    <property type="match status" value="1"/>
</dbReference>
<dbReference type="Pfam" id="PF00005">
    <property type="entry name" value="ABC_tran"/>
    <property type="match status" value="1"/>
</dbReference>
<evidence type="ECO:0000256" key="1">
    <source>
        <dbReference type="ARBA" id="ARBA00004651"/>
    </source>
</evidence>
<evidence type="ECO:0000259" key="12">
    <source>
        <dbReference type="PROSITE" id="PS50990"/>
    </source>
</evidence>
<keyword evidence="8" id="KW-0080">Bacteriocin transport</keyword>
<dbReference type="AlphaFoldDB" id="A0AAV5AUG1"/>
<dbReference type="InterPro" id="IPR036640">
    <property type="entry name" value="ABC1_TM_sf"/>
</dbReference>
<evidence type="ECO:0000256" key="9">
    <source>
        <dbReference type="SAM" id="Phobius"/>
    </source>
</evidence>
<feature type="transmembrane region" description="Helical" evidence="9">
    <location>
        <begin position="206"/>
        <end position="226"/>
    </location>
</feature>
<dbReference type="EMBL" id="BQKB01000011">
    <property type="protein sequence ID" value="GJM52343.1"/>
    <property type="molecule type" value="Genomic_DNA"/>
</dbReference>
<proteinExistence type="predicted"/>
<feature type="transmembrane region" description="Helical" evidence="9">
    <location>
        <begin position="422"/>
        <end position="449"/>
    </location>
</feature>
<keyword evidence="3" id="KW-0547">Nucleotide-binding</keyword>
<dbReference type="CDD" id="cd18570">
    <property type="entry name" value="ABC_6TM_PCAT1_LagD_like"/>
    <property type="match status" value="1"/>
</dbReference>
<dbReference type="GO" id="GO:0140359">
    <property type="term" value="F:ABC-type transporter activity"/>
    <property type="evidence" value="ECO:0007669"/>
    <property type="project" value="InterPro"/>
</dbReference>
<evidence type="ECO:0000256" key="5">
    <source>
        <dbReference type="ARBA" id="ARBA00022927"/>
    </source>
</evidence>
<dbReference type="InterPro" id="IPR003439">
    <property type="entry name" value="ABC_transporter-like_ATP-bd"/>
</dbReference>
<dbReference type="SUPFAM" id="SSF52540">
    <property type="entry name" value="P-loop containing nucleoside triphosphate hydrolases"/>
    <property type="match status" value="1"/>
</dbReference>
<dbReference type="GO" id="GO:0008233">
    <property type="term" value="F:peptidase activity"/>
    <property type="evidence" value="ECO:0007669"/>
    <property type="project" value="InterPro"/>
</dbReference>
<keyword evidence="4" id="KW-0067">ATP-binding</keyword>
<evidence type="ECO:0000313" key="16">
    <source>
        <dbReference type="Proteomes" id="UP001208692"/>
    </source>
</evidence>
<keyword evidence="6 9" id="KW-1133">Transmembrane helix</keyword>
<dbReference type="GO" id="GO:0034040">
    <property type="term" value="F:ATPase-coupled lipid transmembrane transporter activity"/>
    <property type="evidence" value="ECO:0007669"/>
    <property type="project" value="TreeGrafter"/>
</dbReference>
<accession>A0AAV5AUG1</accession>
<dbReference type="GO" id="GO:0015031">
    <property type="term" value="P:protein transport"/>
    <property type="evidence" value="ECO:0007669"/>
    <property type="project" value="UniProtKB-KW"/>
</dbReference>
<dbReference type="GO" id="GO:0043213">
    <property type="term" value="P:bacteriocin transport"/>
    <property type="evidence" value="ECO:0007669"/>
    <property type="project" value="UniProtKB-KW"/>
</dbReference>
<organism evidence="13 15">
    <name type="scientific">Capnocytophaga catalasegens</name>
    <dbReference type="NCBI Taxonomy" id="1004260"/>
    <lineage>
        <taxon>Bacteria</taxon>
        <taxon>Pseudomonadati</taxon>
        <taxon>Bacteroidota</taxon>
        <taxon>Flavobacteriia</taxon>
        <taxon>Flavobacteriales</taxon>
        <taxon>Flavobacteriaceae</taxon>
        <taxon>Capnocytophaga</taxon>
    </lineage>
</organism>
<dbReference type="InterPro" id="IPR039421">
    <property type="entry name" value="Type_1_exporter"/>
</dbReference>
<keyword evidence="2 9" id="KW-0812">Transmembrane</keyword>
<evidence type="ECO:0000256" key="3">
    <source>
        <dbReference type="ARBA" id="ARBA00022741"/>
    </source>
</evidence>
<feature type="transmembrane region" description="Helical" evidence="9">
    <location>
        <begin position="283"/>
        <end position="302"/>
    </location>
</feature>
<dbReference type="GO" id="GO:0006508">
    <property type="term" value="P:proteolysis"/>
    <property type="evidence" value="ECO:0007669"/>
    <property type="project" value="InterPro"/>
</dbReference>
<dbReference type="Pfam" id="PF03412">
    <property type="entry name" value="Peptidase_C39"/>
    <property type="match status" value="1"/>
</dbReference>
<evidence type="ECO:0000313" key="15">
    <source>
        <dbReference type="Proteomes" id="UP001207736"/>
    </source>
</evidence>
<dbReference type="Gene3D" id="1.20.1560.10">
    <property type="entry name" value="ABC transporter type 1, transmembrane domain"/>
    <property type="match status" value="1"/>
</dbReference>
<dbReference type="GO" id="GO:0005886">
    <property type="term" value="C:plasma membrane"/>
    <property type="evidence" value="ECO:0007669"/>
    <property type="project" value="UniProtKB-SubCell"/>
</dbReference>
<feature type="domain" description="ABC transmembrane type-1" evidence="11">
    <location>
        <begin position="172"/>
        <end position="443"/>
    </location>
</feature>